<dbReference type="Pfam" id="PF01906">
    <property type="entry name" value="YbjQ_1"/>
    <property type="match status" value="1"/>
</dbReference>
<dbReference type="Gene3D" id="3.30.110.70">
    <property type="entry name" value="Hypothetical protein apc22750. Chain B"/>
    <property type="match status" value="1"/>
</dbReference>
<dbReference type="Proteomes" id="UP001242021">
    <property type="component" value="Chromosome"/>
</dbReference>
<dbReference type="PANTHER" id="PTHR34068">
    <property type="entry name" value="UPF0145 PROTEIN YBJQ"/>
    <property type="match status" value="1"/>
</dbReference>
<sequence length="103" mass="11107">MQIFSVDYLPTNNYELLGLVKGNIVQSKHIGKDILASLNTLVGGEVTSYTEMINEARDIATNRMIEEAKKLGANAIIGVNYSTSSVLQGTTEVVAYGTAIILK</sequence>
<dbReference type="EMBL" id="CP098754">
    <property type="protein sequence ID" value="WIH95286.1"/>
    <property type="molecule type" value="Genomic_DNA"/>
</dbReference>
<comment type="similarity">
    <text evidence="1 2">Belongs to the UPF0145 family.</text>
</comment>
<evidence type="ECO:0000313" key="3">
    <source>
        <dbReference type="EMBL" id="TXJ46526.1"/>
    </source>
</evidence>
<gene>
    <name evidence="3" type="ORF">EPJ72_01805</name>
    <name evidence="4" type="ORF">NEH99_01800</name>
</gene>
<dbReference type="GeneID" id="56438821"/>
<dbReference type="PANTHER" id="PTHR34068:SF2">
    <property type="entry name" value="UPF0145 PROTEIN SCO3412"/>
    <property type="match status" value="1"/>
</dbReference>
<evidence type="ECO:0000313" key="4">
    <source>
        <dbReference type="EMBL" id="WIH95286.1"/>
    </source>
</evidence>
<evidence type="ECO:0000256" key="2">
    <source>
        <dbReference type="HAMAP-Rule" id="MF_00338"/>
    </source>
</evidence>
<evidence type="ECO:0000256" key="1">
    <source>
        <dbReference type="ARBA" id="ARBA00010751"/>
    </source>
</evidence>
<dbReference type="SUPFAM" id="SSF117782">
    <property type="entry name" value="YbjQ-like"/>
    <property type="match status" value="1"/>
</dbReference>
<reference evidence="4" key="3">
    <citation type="submission" date="2022-06" db="EMBL/GenBank/DDBJ databases">
        <title>Brachyspira pilosicoli from pigs in Switzerland.</title>
        <authorList>
            <person name="Schmitt S."/>
            <person name="Arnold M."/>
            <person name="Rossano A."/>
            <person name="Perreten V."/>
        </authorList>
    </citation>
    <scope>NUCLEOTIDE SEQUENCE</scope>
    <source>
        <strain evidence="4">MEI4028</strain>
    </source>
</reference>
<dbReference type="OMA" id="WTEICAY"/>
<dbReference type="InterPro" id="IPR002765">
    <property type="entry name" value="UPF0145_YbjQ-like"/>
</dbReference>
<reference evidence="3 5" key="1">
    <citation type="journal article" date="1992" name="Lakartidningen">
        <title>[Penicillin V and not amoxicillin is the first choice preparation in acute otitis].</title>
        <authorList>
            <person name="Kamme C."/>
            <person name="Lundgren K."/>
            <person name="Prellner K."/>
        </authorList>
    </citation>
    <scope>NUCLEOTIDE SEQUENCE [LARGE SCALE GENOMIC DNA]</scope>
    <source>
        <strain evidence="3 5">PC5538III-hc</strain>
    </source>
</reference>
<protein>
    <recommendedName>
        <fullName evidence="2">UPF0145 protein EPJ72_01805</fullName>
    </recommendedName>
</protein>
<name>A0A381AA96_BRAPL</name>
<organism evidence="3 5">
    <name type="scientific">Brachyspira pilosicoli</name>
    <name type="common">Serpulina pilosicoli</name>
    <dbReference type="NCBI Taxonomy" id="52584"/>
    <lineage>
        <taxon>Bacteria</taxon>
        <taxon>Pseudomonadati</taxon>
        <taxon>Spirochaetota</taxon>
        <taxon>Spirochaetia</taxon>
        <taxon>Brachyspirales</taxon>
        <taxon>Brachyspiraceae</taxon>
        <taxon>Brachyspira</taxon>
    </lineage>
</organism>
<accession>A0A381AA96</accession>
<evidence type="ECO:0000313" key="5">
    <source>
        <dbReference type="Proteomes" id="UP000323176"/>
    </source>
</evidence>
<dbReference type="RefSeq" id="WP_013243201.1">
    <property type="nucleotide sequence ID" value="NZ_CALHJJ010000076.1"/>
</dbReference>
<dbReference type="OrthoDB" id="9796448at2"/>
<dbReference type="InterPro" id="IPR035439">
    <property type="entry name" value="UPF0145_dom_sf"/>
</dbReference>
<reference evidence="3" key="2">
    <citation type="submission" date="2019-01" db="EMBL/GenBank/DDBJ databases">
        <authorList>
            <person name="Thorell K."/>
        </authorList>
    </citation>
    <scope>NUCLEOTIDE SEQUENCE</scope>
    <source>
        <strain evidence="3">PC5538III-hc</strain>
    </source>
</reference>
<dbReference type="Proteomes" id="UP000323176">
    <property type="component" value="Unassembled WGS sequence"/>
</dbReference>
<dbReference type="AlphaFoldDB" id="A0A381AA96"/>
<dbReference type="EMBL" id="SAXY01000012">
    <property type="protein sequence ID" value="TXJ46526.1"/>
    <property type="molecule type" value="Genomic_DNA"/>
</dbReference>
<proteinExistence type="inferred from homology"/>
<dbReference type="HAMAP" id="MF_00338">
    <property type="entry name" value="UPF0145"/>
    <property type="match status" value="1"/>
</dbReference>